<dbReference type="Pfam" id="PF00069">
    <property type="entry name" value="Pkinase"/>
    <property type="match status" value="1"/>
</dbReference>
<name>A0ABP1FPS1_9CHLO</name>
<keyword evidence="4" id="KW-1185">Reference proteome</keyword>
<dbReference type="SMART" id="SM00220">
    <property type="entry name" value="S_TKc"/>
    <property type="match status" value="1"/>
</dbReference>
<dbReference type="Gene3D" id="3.60.40.10">
    <property type="entry name" value="PPM-type phosphatase domain"/>
    <property type="match status" value="1"/>
</dbReference>
<dbReference type="CDD" id="cd00143">
    <property type="entry name" value="PP2Cc"/>
    <property type="match status" value="1"/>
</dbReference>
<dbReference type="Gene3D" id="3.30.200.20">
    <property type="entry name" value="Phosphorylase Kinase, domain 1"/>
    <property type="match status" value="1"/>
</dbReference>
<proteinExistence type="predicted"/>
<dbReference type="InterPro" id="IPR011009">
    <property type="entry name" value="Kinase-like_dom_sf"/>
</dbReference>
<sequence length="653" mass="70513">MSIDDALAEMAILVKKGDFAEDLDNFRKEVSLMSRVAHPHVVSLLAAHVLPPDYMLVMAMEGESVAHKLHQEGWRPTWPEIAGIALDLAGGLAAVHAAGILHRDIKTGNLLVGSSGTVKLGDFGIAELAADLEEEQRDRHSLIGRGKPSGGFHKRHLVGTLEYMAPEVLQKQPTTAASDVYAWAVTVNEIATGIFPFADCTKENPQCQTVLNFGYGRQELAAAVAAEGLRPILAPDTPPQLARLLEAAWQLQPEQRPTAAQLEGELRSIVEHCSSSKTSLGLVHHDQAPNGICIRNSGDGVHQSAALQTSDYPVKPMDKSEGRREAWHKAASSHQPHITAGAFETAGARGEDRMEDRHIISSPMSEAEASTHLLGIFDGHRGSQAAEFAAQHFQERLQSNWQASSASAALQATFLSLDASFGQLQDKEWADRKGRLGSAAGERPWPGATAIALLVHAGRLHVANAGDCRAVLCRDGAAVSLSRDHTADSEDERQRIVQAGGHVSHVLGNWRIGQAGIQVSRCLGDHDLKGAGGLTAEPEVSSRDLDDKDTFVVAASDGLWDCISNEEAVNIVHDTVKEPAMCAKRLATEALTRGSTDNITVVVAFLQPVSTIERIYSDNRQKYAPHQMFMTAKRSSKVSNVELRSADELRDTY</sequence>
<dbReference type="InterPro" id="IPR015655">
    <property type="entry name" value="PP2C"/>
</dbReference>
<comment type="caution">
    <text evidence="3">The sequence shown here is derived from an EMBL/GenBank/DDBJ whole genome shotgun (WGS) entry which is preliminary data.</text>
</comment>
<feature type="domain" description="PPM-type phosphatase" evidence="2">
    <location>
        <begin position="339"/>
        <end position="606"/>
    </location>
</feature>
<dbReference type="PROSITE" id="PS50011">
    <property type="entry name" value="PROTEIN_KINASE_DOM"/>
    <property type="match status" value="1"/>
</dbReference>
<dbReference type="Gene3D" id="1.10.510.10">
    <property type="entry name" value="Transferase(Phosphotransferase) domain 1"/>
    <property type="match status" value="1"/>
</dbReference>
<dbReference type="PROSITE" id="PS00108">
    <property type="entry name" value="PROTEIN_KINASE_ST"/>
    <property type="match status" value="1"/>
</dbReference>
<gene>
    <name evidence="3" type="primary">g3298</name>
    <name evidence="3" type="ORF">VP750_LOCUS2818</name>
</gene>
<evidence type="ECO:0000259" key="2">
    <source>
        <dbReference type="PROSITE" id="PS51746"/>
    </source>
</evidence>
<feature type="domain" description="Protein kinase" evidence="1">
    <location>
        <begin position="1"/>
        <end position="270"/>
    </location>
</feature>
<evidence type="ECO:0000259" key="1">
    <source>
        <dbReference type="PROSITE" id="PS50011"/>
    </source>
</evidence>
<dbReference type="SUPFAM" id="SSF81606">
    <property type="entry name" value="PP2C-like"/>
    <property type="match status" value="1"/>
</dbReference>
<dbReference type="PANTHER" id="PTHR47992">
    <property type="entry name" value="PROTEIN PHOSPHATASE"/>
    <property type="match status" value="1"/>
</dbReference>
<dbReference type="Pfam" id="PF00481">
    <property type="entry name" value="PP2C"/>
    <property type="match status" value="1"/>
</dbReference>
<dbReference type="Proteomes" id="UP001497392">
    <property type="component" value="Unassembled WGS sequence"/>
</dbReference>
<accession>A0ABP1FPS1</accession>
<dbReference type="InterPro" id="IPR000719">
    <property type="entry name" value="Prot_kinase_dom"/>
</dbReference>
<organism evidence="3 4">
    <name type="scientific">Coccomyxa viridis</name>
    <dbReference type="NCBI Taxonomy" id="1274662"/>
    <lineage>
        <taxon>Eukaryota</taxon>
        <taxon>Viridiplantae</taxon>
        <taxon>Chlorophyta</taxon>
        <taxon>core chlorophytes</taxon>
        <taxon>Trebouxiophyceae</taxon>
        <taxon>Trebouxiophyceae incertae sedis</taxon>
        <taxon>Coccomyxaceae</taxon>
        <taxon>Coccomyxa</taxon>
    </lineage>
</organism>
<dbReference type="EMBL" id="CAXHTA020000005">
    <property type="protein sequence ID" value="CAL5221159.1"/>
    <property type="molecule type" value="Genomic_DNA"/>
</dbReference>
<evidence type="ECO:0000313" key="4">
    <source>
        <dbReference type="Proteomes" id="UP001497392"/>
    </source>
</evidence>
<protein>
    <submittedName>
        <fullName evidence="3">G3298 protein</fullName>
    </submittedName>
</protein>
<dbReference type="SMART" id="SM00332">
    <property type="entry name" value="PP2Cc"/>
    <property type="match status" value="1"/>
</dbReference>
<dbReference type="PROSITE" id="PS51746">
    <property type="entry name" value="PPM_2"/>
    <property type="match status" value="1"/>
</dbReference>
<dbReference type="InterPro" id="IPR036457">
    <property type="entry name" value="PPM-type-like_dom_sf"/>
</dbReference>
<evidence type="ECO:0000313" key="3">
    <source>
        <dbReference type="EMBL" id="CAL5221159.1"/>
    </source>
</evidence>
<reference evidence="3 4" key="1">
    <citation type="submission" date="2024-06" db="EMBL/GenBank/DDBJ databases">
        <authorList>
            <person name="Kraege A."/>
            <person name="Thomma B."/>
        </authorList>
    </citation>
    <scope>NUCLEOTIDE SEQUENCE [LARGE SCALE GENOMIC DNA]</scope>
</reference>
<dbReference type="InterPro" id="IPR008271">
    <property type="entry name" value="Ser/Thr_kinase_AS"/>
</dbReference>
<dbReference type="InterPro" id="IPR001932">
    <property type="entry name" value="PPM-type_phosphatase-like_dom"/>
</dbReference>
<dbReference type="SUPFAM" id="SSF56112">
    <property type="entry name" value="Protein kinase-like (PK-like)"/>
    <property type="match status" value="1"/>
</dbReference>
<dbReference type="SMART" id="SM00331">
    <property type="entry name" value="PP2C_SIG"/>
    <property type="match status" value="1"/>
</dbReference>